<name>A0ABR3FMA5_9AGAR</name>
<dbReference type="PANTHER" id="PTHR23079">
    <property type="entry name" value="RNA-DEPENDENT RNA POLYMERASE"/>
    <property type="match status" value="1"/>
</dbReference>
<sequence length="1263" mass="143759">MANSTHKEVFIRNVDHFTSQHDIIRALAVHLHQPPYTTNMPLNFHVRMFKAKKGERRLHTGCGSLTLPTLPLLQKFLTEYGGTSPQKTVRIRGRNIHFKESDRYSSNDILISIQNSPYLDPQVLEERQRVAELLEQNKIPVSTLQFAWPCRDQVLSTEWEYRCSEGSLMEFNAEERRLEISVKAARDSSRDILGLGLDLQPTQVISVDFSAIDYIACDNHLVDTPAIVIFFITPPQFLTSPAPFHSLIGILSANREPDKQRQPFLNLTDVDGRPHSDIAPYLSYTIRLLCRSHEDLSVFANLARQAGLNLDIHWAYWPVENRQLFSVASLDAFSTWLKELDFQVAFQIERLVNDFCVDPCEVRGLRVEINKLVVDARKRGSPNQSLDYVISVLRDFGIKAYDMLWYTDTQHQTLKECFTRCKRLHDKSFQPLTRREDDGIFLCMHIQITPTGMIFTGPIPERSNRVIRQYSPENHQNFLRVSFLEEGRLQLQFERGVDGKAFVRRRLGPFFEVGLKVAGRLFKFLGYSQSALKEHAVYFMAPFIEDGQEVTTGTVIQSLGQFSDLPFDPRLMYCPARYAARISQGFTSTDPTMTVVENLVLDLPDIMARGLDSSGKPWCHTDGVGTMSPPFARSVFAERQSARRGRRRPLHEYARALQIRMMGSKGMLSVDETLTGKTVCLRPSMIKFLGANANKIEIAKVFDKPGTFYLNRPLIMLLEGLGVPYETFRIYQELAKDEAKEAAESFDKASYFLQGHGLGTSFRIPSVLLNLSKLHISDIGDDGFYDKVMEYGINHVLRLLKHRARIPVPGAYNLVGVADIHQYLPPKHVFVCIRPIDSWSEPRYLEGPVLVSRSPTIHPGDIQIVTAIGPPPLGSCFEQNDLANTVVFSTTDDRPLPSCLGGGDLDGDEYNVIPLKELPEFGIDPGRVQTPGLYPAAKRRELDRPCTMADVGVFVMEYITSDVLGMVSINWRILADQTNIFNPDCMKMAELHSLAVDYPKSGNPVPIQDIPRRQNTLLPDWYAPETMYELDLAKYYPSQKAIGRLFRDIELNAPQHASQEGRDQRRRLRREYRDGDDDLDDFVDMLDGVGLDDDPLYDAVVDKVSDHIDVDVRVDDETEERISNLFRGYRSELEAICSAHTLSKRRGAMLTEEEAVVGTIVANTSQPRKRLDHIGKLREQTDTLVRSVRDSLEGDDDTSPEECLEQAFFAWRYARSLCSRQVPPFGARSFWWVTLGAVFEGVKEVEQELMNRARRDTRLLRRN</sequence>
<evidence type="ECO:0000259" key="2">
    <source>
        <dbReference type="Pfam" id="PF05183"/>
    </source>
</evidence>
<organism evidence="3 4">
    <name type="scientific">Marasmius crinis-equi</name>
    <dbReference type="NCBI Taxonomy" id="585013"/>
    <lineage>
        <taxon>Eukaryota</taxon>
        <taxon>Fungi</taxon>
        <taxon>Dikarya</taxon>
        <taxon>Basidiomycota</taxon>
        <taxon>Agaricomycotina</taxon>
        <taxon>Agaricomycetes</taxon>
        <taxon>Agaricomycetidae</taxon>
        <taxon>Agaricales</taxon>
        <taxon>Marasmiineae</taxon>
        <taxon>Marasmiaceae</taxon>
        <taxon>Marasmius</taxon>
    </lineage>
</organism>
<protein>
    <recommendedName>
        <fullName evidence="1">RNA-dependent RNA polymerase</fullName>
        <ecNumber evidence="1">2.7.7.48</ecNumber>
    </recommendedName>
</protein>
<keyword evidence="1" id="KW-0694">RNA-binding</keyword>
<feature type="domain" description="RDRP core" evidence="2">
    <location>
        <begin position="448"/>
        <end position="1049"/>
    </location>
</feature>
<evidence type="ECO:0000256" key="1">
    <source>
        <dbReference type="RuleBase" id="RU363098"/>
    </source>
</evidence>
<keyword evidence="1" id="KW-0548">Nucleotidyltransferase</keyword>
<keyword evidence="1" id="KW-0696">RNA-directed RNA polymerase</keyword>
<gene>
    <name evidence="3" type="ORF">V5O48_005461</name>
</gene>
<comment type="similarity">
    <text evidence="1">Belongs to the RdRP family.</text>
</comment>
<evidence type="ECO:0000313" key="3">
    <source>
        <dbReference type="EMBL" id="KAL0576516.1"/>
    </source>
</evidence>
<accession>A0ABR3FMA5</accession>
<dbReference type="InterPro" id="IPR057596">
    <property type="entry name" value="RDRP_core"/>
</dbReference>
<dbReference type="PANTHER" id="PTHR23079:SF55">
    <property type="entry name" value="RNA-DIRECTED RNA POLYMERASE"/>
    <property type="match status" value="1"/>
</dbReference>
<keyword evidence="1" id="KW-0808">Transferase</keyword>
<dbReference type="Pfam" id="PF05183">
    <property type="entry name" value="RdRP"/>
    <property type="match status" value="1"/>
</dbReference>
<dbReference type="InterPro" id="IPR007855">
    <property type="entry name" value="RDRP"/>
</dbReference>
<dbReference type="EMBL" id="JBAHYK010000218">
    <property type="protein sequence ID" value="KAL0576516.1"/>
    <property type="molecule type" value="Genomic_DNA"/>
</dbReference>
<proteinExistence type="inferred from homology"/>
<evidence type="ECO:0000313" key="4">
    <source>
        <dbReference type="Proteomes" id="UP001465976"/>
    </source>
</evidence>
<reference evidence="3 4" key="1">
    <citation type="submission" date="2024-02" db="EMBL/GenBank/DDBJ databases">
        <title>A draft genome for the cacao thread blight pathogen Marasmius crinis-equi.</title>
        <authorList>
            <person name="Cohen S.P."/>
            <person name="Baruah I.K."/>
            <person name="Amoako-Attah I."/>
            <person name="Bukari Y."/>
            <person name="Meinhardt L.W."/>
            <person name="Bailey B.A."/>
        </authorList>
    </citation>
    <scope>NUCLEOTIDE SEQUENCE [LARGE SCALE GENOMIC DNA]</scope>
    <source>
        <strain evidence="3 4">GH-76</strain>
    </source>
</reference>
<comment type="caution">
    <text evidence="3">The sequence shown here is derived from an EMBL/GenBank/DDBJ whole genome shotgun (WGS) entry which is preliminary data.</text>
</comment>
<dbReference type="EC" id="2.7.7.48" evidence="1"/>
<comment type="catalytic activity">
    <reaction evidence="1">
        <text>RNA(n) + a ribonucleoside 5'-triphosphate = RNA(n+1) + diphosphate</text>
        <dbReference type="Rhea" id="RHEA:21248"/>
        <dbReference type="Rhea" id="RHEA-COMP:14527"/>
        <dbReference type="Rhea" id="RHEA-COMP:17342"/>
        <dbReference type="ChEBI" id="CHEBI:33019"/>
        <dbReference type="ChEBI" id="CHEBI:61557"/>
        <dbReference type="ChEBI" id="CHEBI:140395"/>
        <dbReference type="EC" id="2.7.7.48"/>
    </reaction>
</comment>
<keyword evidence="4" id="KW-1185">Reference proteome</keyword>
<dbReference type="Proteomes" id="UP001465976">
    <property type="component" value="Unassembled WGS sequence"/>
</dbReference>